<evidence type="ECO:0000256" key="1">
    <source>
        <dbReference type="ARBA" id="ARBA00044504"/>
    </source>
</evidence>
<feature type="transmembrane region" description="Helical" evidence="2">
    <location>
        <begin position="51"/>
        <end position="70"/>
    </location>
</feature>
<keyword evidence="4" id="KW-1185">Reference proteome</keyword>
<evidence type="ECO:0000313" key="3">
    <source>
        <dbReference type="EMBL" id="KAG6395987.1"/>
    </source>
</evidence>
<evidence type="ECO:0000313" key="4">
    <source>
        <dbReference type="Proteomes" id="UP000298416"/>
    </source>
</evidence>
<dbReference type="Gene3D" id="1.20.1250.20">
    <property type="entry name" value="MFS general substrate transporter like domains"/>
    <property type="match status" value="1"/>
</dbReference>
<dbReference type="PANTHER" id="PTHR11654">
    <property type="entry name" value="OLIGOPEPTIDE TRANSPORTER-RELATED"/>
    <property type="match status" value="1"/>
</dbReference>
<protein>
    <recommendedName>
        <fullName evidence="5">Solute carrier family 15 (Peptide/histidine transporter), member 3/4</fullName>
    </recommendedName>
</protein>
<dbReference type="InterPro" id="IPR036259">
    <property type="entry name" value="MFS_trans_sf"/>
</dbReference>
<dbReference type="AlphaFoldDB" id="A0A8X8Z967"/>
<evidence type="ECO:0000256" key="2">
    <source>
        <dbReference type="SAM" id="Phobius"/>
    </source>
</evidence>
<reference evidence="3" key="1">
    <citation type="submission" date="2018-01" db="EMBL/GenBank/DDBJ databases">
        <authorList>
            <person name="Mao J.F."/>
        </authorList>
    </citation>
    <scope>NUCLEOTIDE SEQUENCE</scope>
    <source>
        <strain evidence="3">Huo1</strain>
        <tissue evidence="3">Leaf</tissue>
    </source>
</reference>
<dbReference type="EMBL" id="PNBA02000016">
    <property type="protein sequence ID" value="KAG6395987.1"/>
    <property type="molecule type" value="Genomic_DNA"/>
</dbReference>
<proteinExistence type="inferred from homology"/>
<comment type="caution">
    <text evidence="3">The sequence shown here is derived from an EMBL/GenBank/DDBJ whole genome shotgun (WGS) entry which is preliminary data.</text>
</comment>
<accession>A0A8X8Z967</accession>
<feature type="transmembrane region" description="Helical" evidence="2">
    <location>
        <begin position="76"/>
        <end position="98"/>
    </location>
</feature>
<evidence type="ECO:0008006" key="5">
    <source>
        <dbReference type="Google" id="ProtNLM"/>
    </source>
</evidence>
<sequence length="112" mass="11940">MGGGGGGLNKPCILLIIISGVERFAFKGVASNLVTYLTDVIEMKNSSAAKFVNSWVGFTSMLPLIVSMLADSYCDKYSTILASSLLYAAVGSILRLFFHISCLLSGDYTCIP</sequence>
<keyword evidence="2" id="KW-1133">Transmembrane helix</keyword>
<comment type="similarity">
    <text evidence="1">Belongs to the major facilitator superfamily. Phosphate:H(+) symporter (TC 2.A.1.9) family.</text>
</comment>
<keyword evidence="2" id="KW-0812">Transmembrane</keyword>
<keyword evidence="2" id="KW-0472">Membrane</keyword>
<reference evidence="3" key="2">
    <citation type="submission" date="2020-08" db="EMBL/GenBank/DDBJ databases">
        <title>Plant Genome Project.</title>
        <authorList>
            <person name="Zhang R.-G."/>
        </authorList>
    </citation>
    <scope>NUCLEOTIDE SEQUENCE</scope>
    <source>
        <strain evidence="3">Huo1</strain>
        <tissue evidence="3">Leaf</tissue>
    </source>
</reference>
<dbReference type="Proteomes" id="UP000298416">
    <property type="component" value="Unassembled WGS sequence"/>
</dbReference>
<organism evidence="3">
    <name type="scientific">Salvia splendens</name>
    <name type="common">Scarlet sage</name>
    <dbReference type="NCBI Taxonomy" id="180675"/>
    <lineage>
        <taxon>Eukaryota</taxon>
        <taxon>Viridiplantae</taxon>
        <taxon>Streptophyta</taxon>
        <taxon>Embryophyta</taxon>
        <taxon>Tracheophyta</taxon>
        <taxon>Spermatophyta</taxon>
        <taxon>Magnoliopsida</taxon>
        <taxon>eudicotyledons</taxon>
        <taxon>Gunneridae</taxon>
        <taxon>Pentapetalae</taxon>
        <taxon>asterids</taxon>
        <taxon>lamiids</taxon>
        <taxon>Lamiales</taxon>
        <taxon>Lamiaceae</taxon>
        <taxon>Nepetoideae</taxon>
        <taxon>Mentheae</taxon>
        <taxon>Salviinae</taxon>
        <taxon>Salvia</taxon>
        <taxon>Salvia subgen. Calosphace</taxon>
        <taxon>core Calosphace</taxon>
    </lineage>
</organism>
<name>A0A8X8Z967_SALSN</name>
<gene>
    <name evidence="3" type="ORF">SASPL_142121</name>
</gene>